<feature type="transmembrane region" description="Helical" evidence="8">
    <location>
        <begin position="347"/>
        <end position="367"/>
    </location>
</feature>
<evidence type="ECO:0000256" key="8">
    <source>
        <dbReference type="SAM" id="Phobius"/>
    </source>
</evidence>
<feature type="domain" description="Glycosyltransferase RgtA/B/C/D-like" evidence="9">
    <location>
        <begin position="66"/>
        <end position="225"/>
    </location>
</feature>
<dbReference type="GO" id="GO:0016763">
    <property type="term" value="F:pentosyltransferase activity"/>
    <property type="evidence" value="ECO:0007669"/>
    <property type="project" value="TreeGrafter"/>
</dbReference>
<keyword evidence="5 8" id="KW-0812">Transmembrane</keyword>
<dbReference type="Pfam" id="PF13231">
    <property type="entry name" value="PMT_2"/>
    <property type="match status" value="1"/>
</dbReference>
<feature type="transmembrane region" description="Helical" evidence="8">
    <location>
        <begin position="206"/>
        <end position="225"/>
    </location>
</feature>
<keyword evidence="6 8" id="KW-1133">Transmembrane helix</keyword>
<evidence type="ECO:0000256" key="6">
    <source>
        <dbReference type="ARBA" id="ARBA00022989"/>
    </source>
</evidence>
<keyword evidence="11" id="KW-1185">Reference proteome</keyword>
<feature type="transmembrane region" description="Helical" evidence="8">
    <location>
        <begin position="317"/>
        <end position="335"/>
    </location>
</feature>
<feature type="transmembrane region" description="Helical" evidence="8">
    <location>
        <begin position="121"/>
        <end position="149"/>
    </location>
</feature>
<feature type="transmembrane region" description="Helical" evidence="8">
    <location>
        <begin position="293"/>
        <end position="311"/>
    </location>
</feature>
<evidence type="ECO:0000256" key="1">
    <source>
        <dbReference type="ARBA" id="ARBA00004651"/>
    </source>
</evidence>
<organism evidence="10 11">
    <name type="scientific">Thalassobaculum litoreum DSM 18839</name>
    <dbReference type="NCBI Taxonomy" id="1123362"/>
    <lineage>
        <taxon>Bacteria</taxon>
        <taxon>Pseudomonadati</taxon>
        <taxon>Pseudomonadota</taxon>
        <taxon>Alphaproteobacteria</taxon>
        <taxon>Rhodospirillales</taxon>
        <taxon>Thalassobaculaceae</taxon>
        <taxon>Thalassobaculum</taxon>
    </lineage>
</organism>
<dbReference type="RefSeq" id="WP_175474092.1">
    <property type="nucleotide sequence ID" value="NZ_FNBW01000002.1"/>
</dbReference>
<evidence type="ECO:0000256" key="7">
    <source>
        <dbReference type="ARBA" id="ARBA00023136"/>
    </source>
</evidence>
<evidence type="ECO:0000313" key="11">
    <source>
        <dbReference type="Proteomes" id="UP000198615"/>
    </source>
</evidence>
<keyword evidence="4 10" id="KW-0808">Transferase</keyword>
<feature type="transmembrane region" description="Helical" evidence="8">
    <location>
        <begin position="264"/>
        <end position="281"/>
    </location>
</feature>
<reference evidence="10 11" key="1">
    <citation type="submission" date="2016-10" db="EMBL/GenBank/DDBJ databases">
        <authorList>
            <person name="Varghese N."/>
            <person name="Submissions S."/>
        </authorList>
    </citation>
    <scope>NUCLEOTIDE SEQUENCE [LARGE SCALE GENOMIC DNA]</scope>
    <source>
        <strain evidence="10 11">DSM 18839</strain>
    </source>
</reference>
<proteinExistence type="predicted"/>
<keyword evidence="2" id="KW-1003">Cell membrane</keyword>
<feature type="transmembrane region" description="Helical" evidence="8">
    <location>
        <begin position="161"/>
        <end position="194"/>
    </location>
</feature>
<dbReference type="PANTHER" id="PTHR33908">
    <property type="entry name" value="MANNOSYLTRANSFERASE YKCB-RELATED"/>
    <property type="match status" value="1"/>
</dbReference>
<gene>
    <name evidence="10" type="ORF">SAMN05660686_00942</name>
</gene>
<name>A0A8G2BF51_9PROT</name>
<dbReference type="PANTHER" id="PTHR33908:SF11">
    <property type="entry name" value="MEMBRANE PROTEIN"/>
    <property type="match status" value="1"/>
</dbReference>
<dbReference type="InterPro" id="IPR038731">
    <property type="entry name" value="RgtA/B/C-like"/>
</dbReference>
<keyword evidence="3 10" id="KW-0328">Glycosyltransferase</keyword>
<evidence type="ECO:0000256" key="4">
    <source>
        <dbReference type="ARBA" id="ARBA00022679"/>
    </source>
</evidence>
<sequence>MTSPATPTQPSPPLPETTHLRIALAWVIGLTTLRLFANALTGLELYGDEAQYWTWAQTLDLGYFTKPPLIAWIIAATTSVCGDAEACVRASSPLLHAGTALALYGLGRSVADSRVAMWSALIWITLPSIAFSSLIVSTDVPLLFCWALAATGYRRLLDTRAWRWAVVAGLAIGVGMLAKYAMAYAFLGIALHLVVSPRDRWILRDLRGLLVLALALLILSPNLYWNAANHFATVAHLGDNTNLGADPSQKFRISKALQFLGEQAGVFGPIPFAILAWRLIAWIRGRASDTEKFLLAIALPPLAVITFQAFLSRANANWAATAYPTATVLVALWLVGQAPRWMRYATLVPHVVACLAFAVVVAVWPTLRIPLTDRGFSRMAGWEKVAEAARPDILTNPDLPVLMTDRIAMASLLYYMRDQLGVGDLQPGKRPVYVWDWNRQPEHHYELAVPYDPEKTDRALMITEWETPAAILDHFEATEQVRVISITSYGRTRRLEVWLVSGFKGWE</sequence>
<keyword evidence="7 8" id="KW-0472">Membrane</keyword>
<dbReference type="InterPro" id="IPR050297">
    <property type="entry name" value="LipidA_mod_glycosyltrf_83"/>
</dbReference>
<dbReference type="AlphaFoldDB" id="A0A8G2BF51"/>
<evidence type="ECO:0000259" key="9">
    <source>
        <dbReference type="Pfam" id="PF13231"/>
    </source>
</evidence>
<dbReference type="Proteomes" id="UP000198615">
    <property type="component" value="Unassembled WGS sequence"/>
</dbReference>
<dbReference type="GO" id="GO:0005886">
    <property type="term" value="C:plasma membrane"/>
    <property type="evidence" value="ECO:0007669"/>
    <property type="project" value="UniProtKB-SubCell"/>
</dbReference>
<dbReference type="GO" id="GO:0009103">
    <property type="term" value="P:lipopolysaccharide biosynthetic process"/>
    <property type="evidence" value="ECO:0007669"/>
    <property type="project" value="UniProtKB-ARBA"/>
</dbReference>
<evidence type="ECO:0000256" key="3">
    <source>
        <dbReference type="ARBA" id="ARBA00022676"/>
    </source>
</evidence>
<evidence type="ECO:0000256" key="5">
    <source>
        <dbReference type="ARBA" id="ARBA00022692"/>
    </source>
</evidence>
<accession>A0A8G2BF51</accession>
<comment type="caution">
    <text evidence="10">The sequence shown here is derived from an EMBL/GenBank/DDBJ whole genome shotgun (WGS) entry which is preliminary data.</text>
</comment>
<dbReference type="EMBL" id="FNBW01000002">
    <property type="protein sequence ID" value="SDF29722.1"/>
    <property type="molecule type" value="Genomic_DNA"/>
</dbReference>
<protein>
    <submittedName>
        <fullName evidence="10">Dolichyl-phosphate-mannose-protein mannosyltransferase</fullName>
    </submittedName>
</protein>
<comment type="subcellular location">
    <subcellularLocation>
        <location evidence="1">Cell membrane</location>
        <topology evidence="1">Multi-pass membrane protein</topology>
    </subcellularLocation>
</comment>
<feature type="transmembrane region" description="Helical" evidence="8">
    <location>
        <begin position="20"/>
        <end position="37"/>
    </location>
</feature>
<evidence type="ECO:0000256" key="2">
    <source>
        <dbReference type="ARBA" id="ARBA00022475"/>
    </source>
</evidence>
<evidence type="ECO:0000313" key="10">
    <source>
        <dbReference type="EMBL" id="SDF29722.1"/>
    </source>
</evidence>